<proteinExistence type="predicted"/>
<comment type="caution">
    <text evidence="1">The sequence shown here is derived from an EMBL/GenBank/DDBJ whole genome shotgun (WGS) entry which is preliminary data.</text>
</comment>
<organism evidence="1 2">
    <name type="scientific">Methylobacterium organophilum</name>
    <dbReference type="NCBI Taxonomy" id="410"/>
    <lineage>
        <taxon>Bacteria</taxon>
        <taxon>Pseudomonadati</taxon>
        <taxon>Pseudomonadota</taxon>
        <taxon>Alphaproteobacteria</taxon>
        <taxon>Hyphomicrobiales</taxon>
        <taxon>Methylobacteriaceae</taxon>
        <taxon>Methylobacterium</taxon>
    </lineage>
</organism>
<reference evidence="1" key="1">
    <citation type="journal article" date="2021" name="Front. Microbiol.">
        <title>Comprehensive Comparative Genomics and Phenotyping of Methylobacterium Species.</title>
        <authorList>
            <person name="Alessa O."/>
            <person name="Ogura Y."/>
            <person name="Fujitani Y."/>
            <person name="Takami H."/>
            <person name="Hayashi T."/>
            <person name="Sahin N."/>
            <person name="Tani A."/>
        </authorList>
    </citation>
    <scope>NUCLEOTIDE SEQUENCE</scope>
    <source>
        <strain evidence="1">NBRC 15689</strain>
    </source>
</reference>
<sequence length="315" mass="32257">MTDLVTVTVPALPAAAQITGNELVPVHQNGRLVRVRQTELTRGGAAFVERVAAVAMTRGTVVVGAGLQMIQADPYDPSHCGRVLGILTQDVAVGVSGLAQSIGPMTGILGAFAGGDRLFIGAGGSLANAVPSGAKWRQPMGRADAANAITVALGEASIIRDDVGAVGGLASFRLRTFLGDVPSDSSARAVIEAIIPLASVTIGDQTTTIPDAIEGCAAIHHTSVSDLDYHCLSTDVQVGLVSLTAPRTVFLPARYPLGQVLFIADESGACSETLPITIQAGTGDSIAGQASVQITNPYQGLGFRRGAANLWIRAV</sequence>
<dbReference type="Proteomes" id="UP001055156">
    <property type="component" value="Unassembled WGS sequence"/>
</dbReference>
<accession>A0ABQ4TD12</accession>
<name>A0ABQ4TD12_METOR</name>
<keyword evidence="2" id="KW-1185">Reference proteome</keyword>
<reference evidence="1" key="2">
    <citation type="submission" date="2021-08" db="EMBL/GenBank/DDBJ databases">
        <authorList>
            <person name="Tani A."/>
            <person name="Ola A."/>
            <person name="Ogura Y."/>
            <person name="Katsura K."/>
            <person name="Hayashi T."/>
        </authorList>
    </citation>
    <scope>NUCLEOTIDE SEQUENCE</scope>
    <source>
        <strain evidence="1">NBRC 15689</strain>
    </source>
</reference>
<evidence type="ECO:0000313" key="1">
    <source>
        <dbReference type="EMBL" id="GJE27937.1"/>
    </source>
</evidence>
<evidence type="ECO:0000313" key="2">
    <source>
        <dbReference type="Proteomes" id="UP001055156"/>
    </source>
</evidence>
<gene>
    <name evidence="1" type="ORF">LKMONMHP_2799</name>
</gene>
<protein>
    <submittedName>
        <fullName evidence="1">Uncharacterized protein</fullName>
    </submittedName>
</protein>
<dbReference type="EMBL" id="BPQV01000007">
    <property type="protein sequence ID" value="GJE27937.1"/>
    <property type="molecule type" value="Genomic_DNA"/>
</dbReference>
<dbReference type="RefSeq" id="WP_238311726.1">
    <property type="nucleotide sequence ID" value="NZ_BPQV01000007.1"/>
</dbReference>